<protein>
    <recommendedName>
        <fullName evidence="4">Secreted protein</fullName>
    </recommendedName>
</protein>
<dbReference type="RefSeq" id="WP_344026793.1">
    <property type="nucleotide sequence ID" value="NZ_BAAABX010000048.1"/>
</dbReference>
<gene>
    <name evidence="2" type="ORF">GCM10010357_42740</name>
</gene>
<feature type="chain" id="PRO_5046178821" description="Secreted protein" evidence="1">
    <location>
        <begin position="30"/>
        <end position="115"/>
    </location>
</feature>
<dbReference type="Proteomes" id="UP001500879">
    <property type="component" value="Unassembled WGS sequence"/>
</dbReference>
<keyword evidence="3" id="KW-1185">Reference proteome</keyword>
<feature type="signal peptide" evidence="1">
    <location>
        <begin position="1"/>
        <end position="29"/>
    </location>
</feature>
<dbReference type="EMBL" id="BAAABX010000048">
    <property type="protein sequence ID" value="GAA0416804.1"/>
    <property type="molecule type" value="Genomic_DNA"/>
</dbReference>
<name>A0ABN0YWZ4_9ACTN</name>
<organism evidence="2 3">
    <name type="scientific">Streptomyces luteireticuli</name>
    <dbReference type="NCBI Taxonomy" id="173858"/>
    <lineage>
        <taxon>Bacteria</taxon>
        <taxon>Bacillati</taxon>
        <taxon>Actinomycetota</taxon>
        <taxon>Actinomycetes</taxon>
        <taxon>Kitasatosporales</taxon>
        <taxon>Streptomycetaceae</taxon>
        <taxon>Streptomyces</taxon>
    </lineage>
</organism>
<comment type="caution">
    <text evidence="2">The sequence shown here is derived from an EMBL/GenBank/DDBJ whole genome shotgun (WGS) entry which is preliminary data.</text>
</comment>
<sequence length="115" mass="11597">MPSLPRLARISSVIGSLGAALVLATSASAAPLAACSLQIDDGTTVSSRQVAVGQCVNPSLTTHIHSVAVGSRAGSGSMTAFQSRNCTGNVVRQGQSPMYFNPPVGIGSVRIDSCP</sequence>
<proteinExistence type="predicted"/>
<keyword evidence="1" id="KW-0732">Signal</keyword>
<reference evidence="2 3" key="1">
    <citation type="journal article" date="2019" name="Int. J. Syst. Evol. Microbiol.">
        <title>The Global Catalogue of Microorganisms (GCM) 10K type strain sequencing project: providing services to taxonomists for standard genome sequencing and annotation.</title>
        <authorList>
            <consortium name="The Broad Institute Genomics Platform"/>
            <consortium name="The Broad Institute Genome Sequencing Center for Infectious Disease"/>
            <person name="Wu L."/>
            <person name="Ma J."/>
        </authorList>
    </citation>
    <scope>NUCLEOTIDE SEQUENCE [LARGE SCALE GENOMIC DNA]</scope>
    <source>
        <strain evidence="2 3">JCM 4788</strain>
    </source>
</reference>
<accession>A0ABN0YWZ4</accession>
<evidence type="ECO:0008006" key="4">
    <source>
        <dbReference type="Google" id="ProtNLM"/>
    </source>
</evidence>
<evidence type="ECO:0000313" key="3">
    <source>
        <dbReference type="Proteomes" id="UP001500879"/>
    </source>
</evidence>
<evidence type="ECO:0000313" key="2">
    <source>
        <dbReference type="EMBL" id="GAA0416804.1"/>
    </source>
</evidence>
<evidence type="ECO:0000256" key="1">
    <source>
        <dbReference type="SAM" id="SignalP"/>
    </source>
</evidence>